<dbReference type="Gene3D" id="3.10.450.40">
    <property type="match status" value="1"/>
</dbReference>
<dbReference type="PANTHER" id="PTHR38595">
    <property type="entry name" value="CYTOPLASMIC PROTEIN-RELATED"/>
    <property type="match status" value="1"/>
</dbReference>
<sequence length="139" mass="15864">MREERLLERLSSLEREPLRREGLDRARLIDSVVRHLSLILNTRQGSVPAAAGFGMPDFQEFLQGYPQSVRELETEIRRTIERYEPRLQSVQVAFLPQNDDPLKLHFQISASLKGVEGRDSTRVCMETVVGAAGRFSVKL</sequence>
<dbReference type="InterPro" id="IPR007048">
    <property type="entry name" value="IraD/Gp25-like"/>
</dbReference>
<dbReference type="InterPro" id="IPR053176">
    <property type="entry name" value="T6SS_TssE1-like"/>
</dbReference>
<reference evidence="3" key="1">
    <citation type="submission" date="2020-06" db="EMBL/GenBank/DDBJ databases">
        <title>Draft genomic sequecing of Geomonas sp. Red745.</title>
        <authorList>
            <person name="Itoh H."/>
            <person name="Xu Z.X."/>
            <person name="Ushijima N."/>
            <person name="Masuda Y."/>
            <person name="Shiratori Y."/>
            <person name="Senoo K."/>
        </authorList>
    </citation>
    <scope>NUCLEOTIDE SEQUENCE [LARGE SCALE GENOMIC DNA]</scope>
    <source>
        <strain evidence="3">Red745</strain>
    </source>
</reference>
<dbReference type="RefSeq" id="WP_183362100.1">
    <property type="nucleotide sequence ID" value="NZ_BLXZ01000006.1"/>
</dbReference>
<proteinExistence type="predicted"/>
<evidence type="ECO:0000259" key="1">
    <source>
        <dbReference type="Pfam" id="PF04965"/>
    </source>
</evidence>
<comment type="caution">
    <text evidence="2">The sequence shown here is derived from an EMBL/GenBank/DDBJ whole genome shotgun (WGS) entry which is preliminary data.</text>
</comment>
<dbReference type="Proteomes" id="UP000587586">
    <property type="component" value="Unassembled WGS sequence"/>
</dbReference>
<dbReference type="InterPro" id="IPR017737">
    <property type="entry name" value="TssE1-like"/>
</dbReference>
<dbReference type="AlphaFoldDB" id="A0A6V8NCK1"/>
<dbReference type="EMBL" id="BLXZ01000006">
    <property type="protein sequence ID" value="GFO69527.1"/>
    <property type="molecule type" value="Genomic_DNA"/>
</dbReference>
<dbReference type="SUPFAM" id="SSF160719">
    <property type="entry name" value="gpW/gp25-like"/>
    <property type="match status" value="1"/>
</dbReference>
<feature type="domain" description="IraD/Gp25-like" evidence="1">
    <location>
        <begin position="27"/>
        <end position="113"/>
    </location>
</feature>
<evidence type="ECO:0000313" key="3">
    <source>
        <dbReference type="Proteomes" id="UP000587586"/>
    </source>
</evidence>
<gene>
    <name evidence="2" type="ORF">GMLC_31060</name>
</gene>
<dbReference type="Pfam" id="PF04965">
    <property type="entry name" value="GPW_gp25"/>
    <property type="match status" value="1"/>
</dbReference>
<evidence type="ECO:0000313" key="2">
    <source>
        <dbReference type="EMBL" id="GFO69527.1"/>
    </source>
</evidence>
<dbReference type="PANTHER" id="PTHR38595:SF2">
    <property type="entry name" value="TYPE VI SECRETION SYSTEM BASEPLATE SUBUNIT TSSE"/>
    <property type="match status" value="1"/>
</dbReference>
<dbReference type="NCBIfam" id="TIGR03357">
    <property type="entry name" value="VI_zyme"/>
    <property type="match status" value="1"/>
</dbReference>
<organism evidence="2 3">
    <name type="scientific">Geomonas limicola</name>
    <dbReference type="NCBI Taxonomy" id="2740186"/>
    <lineage>
        <taxon>Bacteria</taxon>
        <taxon>Pseudomonadati</taxon>
        <taxon>Thermodesulfobacteriota</taxon>
        <taxon>Desulfuromonadia</taxon>
        <taxon>Geobacterales</taxon>
        <taxon>Geobacteraceae</taxon>
        <taxon>Geomonas</taxon>
    </lineage>
</organism>
<keyword evidence="3" id="KW-1185">Reference proteome</keyword>
<protein>
    <recommendedName>
        <fullName evidence="1">IraD/Gp25-like domain-containing protein</fullName>
    </recommendedName>
</protein>
<accession>A0A6V8NCK1</accession>
<name>A0A6V8NCK1_9BACT</name>